<dbReference type="OMA" id="RTWCPTP"/>
<feature type="domain" description="Saccharopine dehydrogenase NADP binding" evidence="1">
    <location>
        <begin position="129"/>
        <end position="266"/>
    </location>
</feature>
<dbReference type="Proteomes" id="UP000023152">
    <property type="component" value="Unassembled WGS sequence"/>
</dbReference>
<dbReference type="Pfam" id="PF03435">
    <property type="entry name" value="Sacchrp_dh_NADP"/>
    <property type="match status" value="1"/>
</dbReference>
<gene>
    <name evidence="3" type="ORF">RFI_32187</name>
</gene>
<proteinExistence type="predicted"/>
<sequence>MEKASVNTIALYMHYNSFFEKLIIFLQFSFSLFTKTTRKKGQALHQKIRLLGPLGMAMLLGRCSAASISKKSFSHLQSFGKWWNHFEAWNSPVIKKVIPAGNITQRRQGLNTSLPKSSTKNFLNYDGKILIIGYGSIGSGTLPLILRHINIPLENITVITADDRGKEALHDAKRFGVNAYVQALTKDNYKQILSKHLKAGDFCLNLSVDVCSVDVMEFCAANKVLYLDTVIEPWKGGYTDTNKTISERSNYALREDVLALKRKCETNKWDVTQISCHGANPGMVSHFVKHSLLTIAKDTGSKNKTVPTTQEGWAKLANDLGIKCIHIAERDAQVSNIPKKRGEFVNTWSVDGFLSEGMQPAELGYGTHEKALPFDGRKHNFGNDSAIYLEQPGCVTKVRSWTPIEGSYHGYLITHNESITISDYFTHRNGNGKLLYRPTVHYSYHPCDAAISSLHELYGKNLESQSKHRLMVEEITEGIDELGVLLCGHAKNAYWFGSQLDVRHAREMAENNQATSLQVCSSTWAGMLWALYNPKRGVVECEQMDYEFIMKCIEPYISPLHGEYTTWTPVEGRGIFFPDDRDLEDPWQFKNIRVREMHLPEELKHAHKLMNNSRY</sequence>
<accession>X6LTE2</accession>
<dbReference type="AlphaFoldDB" id="X6LTE2"/>
<evidence type="ECO:0000313" key="4">
    <source>
        <dbReference type="Proteomes" id="UP000023152"/>
    </source>
</evidence>
<feature type="domain" description="Saccharopine dehydrogenase-like C-terminal" evidence="2">
    <location>
        <begin position="278"/>
        <end position="562"/>
    </location>
</feature>
<dbReference type="InterPro" id="IPR032095">
    <property type="entry name" value="Sacchrp_dh-like_C"/>
</dbReference>
<organism evidence="3 4">
    <name type="scientific">Reticulomyxa filosa</name>
    <dbReference type="NCBI Taxonomy" id="46433"/>
    <lineage>
        <taxon>Eukaryota</taxon>
        <taxon>Sar</taxon>
        <taxon>Rhizaria</taxon>
        <taxon>Retaria</taxon>
        <taxon>Foraminifera</taxon>
        <taxon>Monothalamids</taxon>
        <taxon>Reticulomyxidae</taxon>
        <taxon>Reticulomyxa</taxon>
    </lineage>
</organism>
<dbReference type="Gene3D" id="3.30.360.30">
    <property type="entry name" value="homospermidine synthase like"/>
    <property type="match status" value="1"/>
</dbReference>
<name>X6LTE2_RETFI</name>
<dbReference type="InterPro" id="IPR023181">
    <property type="entry name" value="Homospermid_syn-like_C"/>
</dbReference>
<keyword evidence="4" id="KW-1185">Reference proteome</keyword>
<dbReference type="EMBL" id="ASPP01028402">
    <property type="protein sequence ID" value="ETO05208.1"/>
    <property type="molecule type" value="Genomic_DNA"/>
</dbReference>
<dbReference type="OrthoDB" id="2151234at2759"/>
<evidence type="ECO:0000259" key="1">
    <source>
        <dbReference type="Pfam" id="PF03435"/>
    </source>
</evidence>
<comment type="caution">
    <text evidence="3">The sequence shown here is derived from an EMBL/GenBank/DDBJ whole genome shotgun (WGS) entry which is preliminary data.</text>
</comment>
<protein>
    <submittedName>
        <fullName evidence="3">Homospermidine synthase</fullName>
    </submittedName>
</protein>
<dbReference type="InterPro" id="IPR005097">
    <property type="entry name" value="Sacchrp_dh_NADP-bd"/>
</dbReference>
<evidence type="ECO:0000313" key="3">
    <source>
        <dbReference type="EMBL" id="ETO05208.1"/>
    </source>
</evidence>
<reference evidence="3 4" key="1">
    <citation type="journal article" date="2013" name="Curr. Biol.">
        <title>The Genome of the Foraminiferan Reticulomyxa filosa.</title>
        <authorList>
            <person name="Glockner G."/>
            <person name="Hulsmann N."/>
            <person name="Schleicher M."/>
            <person name="Noegel A.A."/>
            <person name="Eichinger L."/>
            <person name="Gallinger C."/>
            <person name="Pawlowski J."/>
            <person name="Sierra R."/>
            <person name="Euteneuer U."/>
            <person name="Pillet L."/>
            <person name="Moustafa A."/>
            <person name="Platzer M."/>
            <person name="Groth M."/>
            <person name="Szafranski K."/>
            <person name="Schliwa M."/>
        </authorList>
    </citation>
    <scope>NUCLEOTIDE SEQUENCE [LARGE SCALE GENOMIC DNA]</scope>
</reference>
<dbReference type="Gene3D" id="3.40.50.720">
    <property type="entry name" value="NAD(P)-binding Rossmann-like Domain"/>
    <property type="match status" value="1"/>
</dbReference>
<dbReference type="Pfam" id="PF16653">
    <property type="entry name" value="Sacchrp_dh_C"/>
    <property type="match status" value="1"/>
</dbReference>
<evidence type="ECO:0000259" key="2">
    <source>
        <dbReference type="Pfam" id="PF16653"/>
    </source>
</evidence>